<protein>
    <recommendedName>
        <fullName evidence="3">HTH CENPB-type domain-containing protein</fullName>
    </recommendedName>
</protein>
<dbReference type="InterPro" id="IPR006600">
    <property type="entry name" value="HTH_CenpB_DNA-bd_dom"/>
</dbReference>
<accession>A0A9J6H6J9</accession>
<dbReference type="PROSITE" id="PS51253">
    <property type="entry name" value="HTH_CENPB"/>
    <property type="match status" value="1"/>
</dbReference>
<dbReference type="OrthoDB" id="6485042at2759"/>
<dbReference type="SMART" id="SM00674">
    <property type="entry name" value="CENPB"/>
    <property type="match status" value="1"/>
</dbReference>
<evidence type="ECO:0000256" key="1">
    <source>
        <dbReference type="ARBA" id="ARBA00004123"/>
    </source>
</evidence>
<dbReference type="OMA" id="KWAREPF"/>
<proteinExistence type="predicted"/>
<feature type="domain" description="HTH CENPB-type" evidence="3">
    <location>
        <begin position="51"/>
        <end position="122"/>
    </location>
</feature>
<dbReference type="SUPFAM" id="SSF46689">
    <property type="entry name" value="Homeodomain-like"/>
    <property type="match status" value="1"/>
</dbReference>
<evidence type="ECO:0000313" key="5">
    <source>
        <dbReference type="Proteomes" id="UP000821853"/>
    </source>
</evidence>
<name>A0A9J6H6J9_HAELO</name>
<dbReference type="GO" id="GO:0005634">
    <property type="term" value="C:nucleus"/>
    <property type="evidence" value="ECO:0007669"/>
    <property type="project" value="UniProtKB-SubCell"/>
</dbReference>
<gene>
    <name evidence="4" type="ORF">HPB48_022334</name>
</gene>
<dbReference type="VEuPathDB" id="VectorBase:HLOH_058028"/>
<sequence>MQKQILKDARQGMKVVSLVEKYELSQSTISTISKSGGSVMKKAGTSGHNNERKWAREPFCNDFEEALYQWFLSAPSKNLPISGPLLAARARKFAFLLRNADFLLGGGRIQRFKECHGIIFKTVTGEAASLGIAAKEKWLDETLPDVITCFEKKEIYNAEETALFYHHF</sequence>
<dbReference type="InterPro" id="IPR009057">
    <property type="entry name" value="Homeodomain-like_sf"/>
</dbReference>
<evidence type="ECO:0000259" key="3">
    <source>
        <dbReference type="PROSITE" id="PS51253"/>
    </source>
</evidence>
<evidence type="ECO:0000256" key="2">
    <source>
        <dbReference type="ARBA" id="ARBA00023125"/>
    </source>
</evidence>
<comment type="caution">
    <text evidence="4">The sequence shown here is derived from an EMBL/GenBank/DDBJ whole genome shotgun (WGS) entry which is preliminary data.</text>
</comment>
<dbReference type="AlphaFoldDB" id="A0A9J6H6J9"/>
<dbReference type="PANTHER" id="PTHR19303">
    <property type="entry name" value="TRANSPOSON"/>
    <property type="match status" value="1"/>
</dbReference>
<keyword evidence="2" id="KW-0238">DNA-binding</keyword>
<dbReference type="GO" id="GO:0003677">
    <property type="term" value="F:DNA binding"/>
    <property type="evidence" value="ECO:0007669"/>
    <property type="project" value="UniProtKB-KW"/>
</dbReference>
<reference evidence="4 5" key="1">
    <citation type="journal article" date="2020" name="Cell">
        <title>Large-Scale Comparative Analyses of Tick Genomes Elucidate Their Genetic Diversity and Vector Capacities.</title>
        <authorList>
            <consortium name="Tick Genome and Microbiome Consortium (TIGMIC)"/>
            <person name="Jia N."/>
            <person name="Wang J."/>
            <person name="Shi W."/>
            <person name="Du L."/>
            <person name="Sun Y."/>
            <person name="Zhan W."/>
            <person name="Jiang J.F."/>
            <person name="Wang Q."/>
            <person name="Zhang B."/>
            <person name="Ji P."/>
            <person name="Bell-Sakyi L."/>
            <person name="Cui X.M."/>
            <person name="Yuan T.T."/>
            <person name="Jiang B.G."/>
            <person name="Yang W.F."/>
            <person name="Lam T.T."/>
            <person name="Chang Q.C."/>
            <person name="Ding S.J."/>
            <person name="Wang X.J."/>
            <person name="Zhu J.G."/>
            <person name="Ruan X.D."/>
            <person name="Zhao L."/>
            <person name="Wei J.T."/>
            <person name="Ye R.Z."/>
            <person name="Que T.C."/>
            <person name="Du C.H."/>
            <person name="Zhou Y.H."/>
            <person name="Cheng J.X."/>
            <person name="Dai P.F."/>
            <person name="Guo W.B."/>
            <person name="Han X.H."/>
            <person name="Huang E.J."/>
            <person name="Li L.F."/>
            <person name="Wei W."/>
            <person name="Gao Y.C."/>
            <person name="Liu J.Z."/>
            <person name="Shao H.Z."/>
            <person name="Wang X."/>
            <person name="Wang C.C."/>
            <person name="Yang T.C."/>
            <person name="Huo Q.B."/>
            <person name="Li W."/>
            <person name="Chen H.Y."/>
            <person name="Chen S.E."/>
            <person name="Zhou L.G."/>
            <person name="Ni X.B."/>
            <person name="Tian J.H."/>
            <person name="Sheng Y."/>
            <person name="Liu T."/>
            <person name="Pan Y.S."/>
            <person name="Xia L.Y."/>
            <person name="Li J."/>
            <person name="Zhao F."/>
            <person name="Cao W.C."/>
        </authorList>
    </citation>
    <scope>NUCLEOTIDE SEQUENCE [LARGE SCALE GENOMIC DNA]</scope>
    <source>
        <strain evidence="4">HaeL-2018</strain>
    </source>
</reference>
<dbReference type="Proteomes" id="UP000821853">
    <property type="component" value="Chromosome 9"/>
</dbReference>
<dbReference type="InterPro" id="IPR050863">
    <property type="entry name" value="CenT-Element_Derived"/>
</dbReference>
<dbReference type="Gene3D" id="1.10.10.60">
    <property type="entry name" value="Homeodomain-like"/>
    <property type="match status" value="1"/>
</dbReference>
<evidence type="ECO:0000313" key="4">
    <source>
        <dbReference type="EMBL" id="KAH9382348.1"/>
    </source>
</evidence>
<comment type="subcellular location">
    <subcellularLocation>
        <location evidence="1">Nucleus</location>
    </subcellularLocation>
</comment>
<keyword evidence="5" id="KW-1185">Reference proteome</keyword>
<dbReference type="PANTHER" id="PTHR19303:SF73">
    <property type="entry name" value="PROTEIN PDC2"/>
    <property type="match status" value="1"/>
</dbReference>
<organism evidence="4 5">
    <name type="scientific">Haemaphysalis longicornis</name>
    <name type="common">Bush tick</name>
    <dbReference type="NCBI Taxonomy" id="44386"/>
    <lineage>
        <taxon>Eukaryota</taxon>
        <taxon>Metazoa</taxon>
        <taxon>Ecdysozoa</taxon>
        <taxon>Arthropoda</taxon>
        <taxon>Chelicerata</taxon>
        <taxon>Arachnida</taxon>
        <taxon>Acari</taxon>
        <taxon>Parasitiformes</taxon>
        <taxon>Ixodida</taxon>
        <taxon>Ixodoidea</taxon>
        <taxon>Ixodidae</taxon>
        <taxon>Haemaphysalinae</taxon>
        <taxon>Haemaphysalis</taxon>
    </lineage>
</organism>
<dbReference type="EMBL" id="JABSTR010000011">
    <property type="protein sequence ID" value="KAH9382348.1"/>
    <property type="molecule type" value="Genomic_DNA"/>
</dbReference>
<dbReference type="Pfam" id="PF03221">
    <property type="entry name" value="HTH_Tnp_Tc5"/>
    <property type="match status" value="1"/>
</dbReference>